<dbReference type="NCBIfam" id="TIGR00097">
    <property type="entry name" value="HMP-P_kinase"/>
    <property type="match status" value="1"/>
</dbReference>
<keyword evidence="3 8" id="KW-0808">Transferase</keyword>
<keyword evidence="6" id="KW-0067">ATP-binding</keyword>
<dbReference type="InterPro" id="IPR013749">
    <property type="entry name" value="PM/HMP-P_kinase-1"/>
</dbReference>
<keyword evidence="5 8" id="KW-0418">Kinase</keyword>
<sequence length="280" mass="29445">MNQSETPLGPRHPVALTIAGSDPSGGAGMQADLKTLQAFGVYGSAVMTLLTVQNTQGVEAVEMLQMDFFQSQFDCVTSDIPPDAVKTGALGTAEMIATVAAALSPLKCPIVVDPVMISKHGHAIIDDGAVDALRTQLLPVASLVTPNRFEAERLAETSIESEDDLPVAASRLHDQGVPAVLIKAQFDNHAVDFLSLRSGQSGRPETQTWTTQWIDGGNLHGTGCVLSAAITAGLASQKDLVSAIERARRFVTAGIASPYRIGRGVSAIDVLEASKKTIRC</sequence>
<dbReference type="GO" id="GO:0008972">
    <property type="term" value="F:phosphomethylpyrimidine kinase activity"/>
    <property type="evidence" value="ECO:0007669"/>
    <property type="project" value="InterPro"/>
</dbReference>
<dbReference type="OrthoDB" id="9810880at2"/>
<dbReference type="InterPro" id="IPR004399">
    <property type="entry name" value="HMP/HMP-P_kinase_dom"/>
</dbReference>
<dbReference type="RefSeq" id="WP_146413914.1">
    <property type="nucleotide sequence ID" value="NZ_SJPZ01000001.1"/>
</dbReference>
<comment type="pathway">
    <text evidence="1">Cofactor biosynthesis; thiamine diphosphate biosynthesis.</text>
</comment>
<evidence type="ECO:0000313" key="9">
    <source>
        <dbReference type="Proteomes" id="UP000316476"/>
    </source>
</evidence>
<evidence type="ECO:0000256" key="5">
    <source>
        <dbReference type="ARBA" id="ARBA00022777"/>
    </source>
</evidence>
<dbReference type="EMBL" id="SJPZ01000001">
    <property type="protein sequence ID" value="TWU67516.1"/>
    <property type="molecule type" value="Genomic_DNA"/>
</dbReference>
<feature type="domain" description="Pyridoxamine kinase/Phosphomethylpyrimidine kinase" evidence="7">
    <location>
        <begin position="22"/>
        <end position="267"/>
    </location>
</feature>
<protein>
    <recommendedName>
        <fullName evidence="2">hydroxymethylpyrimidine kinase</fullName>
        <ecNumber evidence="2">2.7.1.49</ecNumber>
    </recommendedName>
</protein>
<dbReference type="FunFam" id="3.40.1190.20:FF:000003">
    <property type="entry name" value="Phosphomethylpyrimidine kinase ThiD"/>
    <property type="match status" value="1"/>
</dbReference>
<dbReference type="GO" id="GO:0008902">
    <property type="term" value="F:hydroxymethylpyrimidine kinase activity"/>
    <property type="evidence" value="ECO:0007669"/>
    <property type="project" value="UniProtKB-EC"/>
</dbReference>
<evidence type="ECO:0000313" key="8">
    <source>
        <dbReference type="EMBL" id="TWU67516.1"/>
    </source>
</evidence>
<dbReference type="SUPFAM" id="SSF53613">
    <property type="entry name" value="Ribokinase-like"/>
    <property type="match status" value="1"/>
</dbReference>
<dbReference type="EC" id="2.7.1.49" evidence="2"/>
<dbReference type="Proteomes" id="UP000316476">
    <property type="component" value="Unassembled WGS sequence"/>
</dbReference>
<dbReference type="Gene3D" id="3.40.1190.20">
    <property type="match status" value="1"/>
</dbReference>
<evidence type="ECO:0000256" key="2">
    <source>
        <dbReference type="ARBA" id="ARBA00012135"/>
    </source>
</evidence>
<accession>A0A5C6FYS3</accession>
<dbReference type="Pfam" id="PF08543">
    <property type="entry name" value="Phos_pyr_kin"/>
    <property type="match status" value="1"/>
</dbReference>
<organism evidence="8 9">
    <name type="scientific">Crateriforma conspicua</name>
    <dbReference type="NCBI Taxonomy" id="2527996"/>
    <lineage>
        <taxon>Bacteria</taxon>
        <taxon>Pseudomonadati</taxon>
        <taxon>Planctomycetota</taxon>
        <taxon>Planctomycetia</taxon>
        <taxon>Planctomycetales</taxon>
        <taxon>Planctomycetaceae</taxon>
        <taxon>Crateriforma</taxon>
    </lineage>
</organism>
<evidence type="ECO:0000256" key="1">
    <source>
        <dbReference type="ARBA" id="ARBA00004948"/>
    </source>
</evidence>
<keyword evidence="4" id="KW-0547">Nucleotide-binding</keyword>
<evidence type="ECO:0000259" key="7">
    <source>
        <dbReference type="Pfam" id="PF08543"/>
    </source>
</evidence>
<dbReference type="CDD" id="cd01169">
    <property type="entry name" value="HMPP_kinase"/>
    <property type="match status" value="1"/>
</dbReference>
<dbReference type="InterPro" id="IPR029056">
    <property type="entry name" value="Ribokinase-like"/>
</dbReference>
<evidence type="ECO:0000256" key="4">
    <source>
        <dbReference type="ARBA" id="ARBA00022741"/>
    </source>
</evidence>
<dbReference type="AlphaFoldDB" id="A0A5C6FYS3"/>
<comment type="caution">
    <text evidence="8">The sequence shown here is derived from an EMBL/GenBank/DDBJ whole genome shotgun (WGS) entry which is preliminary data.</text>
</comment>
<name>A0A5C6FYS3_9PLAN</name>
<dbReference type="GO" id="GO:0005829">
    <property type="term" value="C:cytosol"/>
    <property type="evidence" value="ECO:0007669"/>
    <property type="project" value="TreeGrafter"/>
</dbReference>
<dbReference type="PANTHER" id="PTHR20858:SF17">
    <property type="entry name" value="HYDROXYMETHYLPYRIMIDINE_PHOSPHOMETHYLPYRIMIDINE KINASE THI20-RELATED"/>
    <property type="match status" value="1"/>
</dbReference>
<gene>
    <name evidence="8" type="primary">thiD</name>
    <name evidence="8" type="ORF">V7x_30900</name>
</gene>
<evidence type="ECO:0000256" key="3">
    <source>
        <dbReference type="ARBA" id="ARBA00022679"/>
    </source>
</evidence>
<reference evidence="8 9" key="1">
    <citation type="submission" date="2019-02" db="EMBL/GenBank/DDBJ databases">
        <title>Deep-cultivation of Planctomycetes and their phenomic and genomic characterization uncovers novel biology.</title>
        <authorList>
            <person name="Wiegand S."/>
            <person name="Jogler M."/>
            <person name="Boedeker C."/>
            <person name="Pinto D."/>
            <person name="Vollmers J."/>
            <person name="Rivas-Marin E."/>
            <person name="Kohn T."/>
            <person name="Peeters S.H."/>
            <person name="Heuer A."/>
            <person name="Rast P."/>
            <person name="Oberbeckmann S."/>
            <person name="Bunk B."/>
            <person name="Jeske O."/>
            <person name="Meyerdierks A."/>
            <person name="Storesund J.E."/>
            <person name="Kallscheuer N."/>
            <person name="Luecker S."/>
            <person name="Lage O.M."/>
            <person name="Pohl T."/>
            <person name="Merkel B.J."/>
            <person name="Hornburger P."/>
            <person name="Mueller R.-W."/>
            <person name="Bruemmer F."/>
            <person name="Labrenz M."/>
            <person name="Spormann A.M."/>
            <person name="Op Den Camp H."/>
            <person name="Overmann J."/>
            <person name="Amann R."/>
            <person name="Jetten M.S.M."/>
            <person name="Mascher T."/>
            <person name="Medema M.H."/>
            <person name="Devos D.P."/>
            <person name="Kaster A.-K."/>
            <person name="Ovreas L."/>
            <person name="Rohde M."/>
            <person name="Galperin M.Y."/>
            <person name="Jogler C."/>
        </authorList>
    </citation>
    <scope>NUCLEOTIDE SEQUENCE [LARGE SCALE GENOMIC DNA]</scope>
    <source>
        <strain evidence="8 9">V7</strain>
    </source>
</reference>
<evidence type="ECO:0000256" key="6">
    <source>
        <dbReference type="ARBA" id="ARBA00022840"/>
    </source>
</evidence>
<dbReference type="GO" id="GO:0005524">
    <property type="term" value="F:ATP binding"/>
    <property type="evidence" value="ECO:0007669"/>
    <property type="project" value="UniProtKB-KW"/>
</dbReference>
<proteinExistence type="predicted"/>
<dbReference type="PANTHER" id="PTHR20858">
    <property type="entry name" value="PHOSPHOMETHYLPYRIMIDINE KINASE"/>
    <property type="match status" value="1"/>
</dbReference>
<dbReference type="GO" id="GO:0009228">
    <property type="term" value="P:thiamine biosynthetic process"/>
    <property type="evidence" value="ECO:0007669"/>
    <property type="project" value="InterPro"/>
</dbReference>